<dbReference type="PANTHER" id="PTHR16296:SF4">
    <property type="entry name" value="TRANSMEMBRANE PROTEIN 126A"/>
    <property type="match status" value="1"/>
</dbReference>
<evidence type="ECO:0000256" key="7">
    <source>
        <dbReference type="ARBA" id="ARBA00038018"/>
    </source>
</evidence>
<dbReference type="GO" id="GO:0005743">
    <property type="term" value="C:mitochondrial inner membrane"/>
    <property type="evidence" value="ECO:0007669"/>
    <property type="project" value="UniProtKB-SubCell"/>
</dbReference>
<dbReference type="Pfam" id="PF07114">
    <property type="entry name" value="TMEM126"/>
    <property type="match status" value="1"/>
</dbReference>
<accession>A0AA40I2X9</accession>
<sequence>MEAVPLLLNNVKGEPPEDSLSVDHFQTQTEPVDLSINKARTSPTAVSSSPVSMTASASSPSSTSTSSSSSSRPASSPTVITSVSSASSSSTVLTPGPLVASASGVGGQQFLHIIHPVPPSSPMNLQSNKLSHVHRIPVVVQSVPVVYTAVRSPGNVNNTIVVPLLEDGRSHGKGKNTEILDIIHRKINQLPEAERNLLEHGSTYIGLNAALCGLIANSLFRRVLNVTQARIAAGLPMAVVPFLTADVSYKTVVSLPLNTGDLHCETCTIIQGGWVGLVFGGLYPVFLAISVNGGLAARYASALLPERGNILTYWIRISQPIFRKMLFPILLQTGFSAYLSSRQYKLLIKALQLPEPGLNIE</sequence>
<evidence type="ECO:0000256" key="4">
    <source>
        <dbReference type="ARBA" id="ARBA00022989"/>
    </source>
</evidence>
<comment type="function">
    <text evidence="10">Protein required for the cotranslational protein quality control in the inner membrane of the mitochondria. Associates with newly synthesized polypeptides and may act as a chaperone that cooperates with OXA1L for the insertion of newly synthesized mitochondrial proteins into the inner membrane. Required for the assembly of the ND4 module of mitochondrial complex I.</text>
</comment>
<comment type="similarity">
    <text evidence="7">Belongs to the TMEM126 family.</text>
</comment>
<comment type="subcellular location">
    <subcellularLocation>
        <location evidence="1">Mitochondrion inner membrane</location>
        <topology evidence="1">Multi-pass membrane protein</topology>
    </subcellularLocation>
</comment>
<evidence type="ECO:0000256" key="2">
    <source>
        <dbReference type="ARBA" id="ARBA00022692"/>
    </source>
</evidence>
<evidence type="ECO:0000256" key="8">
    <source>
        <dbReference type="ARBA" id="ARBA00039469"/>
    </source>
</evidence>
<dbReference type="CDD" id="cd21441">
    <property type="entry name" value="KLF12_N"/>
    <property type="match status" value="1"/>
</dbReference>
<dbReference type="GO" id="GO:0032981">
    <property type="term" value="P:mitochondrial respiratory chain complex I assembly"/>
    <property type="evidence" value="ECO:0007669"/>
    <property type="project" value="TreeGrafter"/>
</dbReference>
<keyword evidence="3" id="KW-0999">Mitochondrion inner membrane</keyword>
<evidence type="ECO:0000256" key="9">
    <source>
        <dbReference type="ARBA" id="ARBA00044764"/>
    </source>
</evidence>
<reference evidence="12" key="1">
    <citation type="submission" date="2023-06" db="EMBL/GenBank/DDBJ databases">
        <title>Reference genome for the Northern bat (Eptesicus nilssonii), a most northern bat species.</title>
        <authorList>
            <person name="Laine V.N."/>
            <person name="Pulliainen A.T."/>
            <person name="Lilley T.M."/>
        </authorList>
    </citation>
    <scope>NUCLEOTIDE SEQUENCE</scope>
    <source>
        <strain evidence="12">BLF_Eptnil</strain>
        <tissue evidence="12">Kidney</tissue>
    </source>
</reference>
<keyword evidence="4" id="KW-1133">Transmembrane helix</keyword>
<dbReference type="InterPro" id="IPR009801">
    <property type="entry name" value="TMEM126"/>
</dbReference>
<name>A0AA40I2X9_CNENI</name>
<dbReference type="AlphaFoldDB" id="A0AA40I2X9"/>
<evidence type="ECO:0000256" key="10">
    <source>
        <dbReference type="ARBA" id="ARBA00045919"/>
    </source>
</evidence>
<organism evidence="12 13">
    <name type="scientific">Cnephaeus nilssonii</name>
    <name type="common">Northern bat</name>
    <name type="synonym">Eptesicus nilssonii</name>
    <dbReference type="NCBI Taxonomy" id="3371016"/>
    <lineage>
        <taxon>Eukaryota</taxon>
        <taxon>Metazoa</taxon>
        <taxon>Chordata</taxon>
        <taxon>Craniata</taxon>
        <taxon>Vertebrata</taxon>
        <taxon>Euteleostomi</taxon>
        <taxon>Mammalia</taxon>
        <taxon>Eutheria</taxon>
        <taxon>Laurasiatheria</taxon>
        <taxon>Chiroptera</taxon>
        <taxon>Yangochiroptera</taxon>
        <taxon>Vespertilionidae</taxon>
        <taxon>Cnephaeus</taxon>
    </lineage>
</organism>
<feature type="compositionally biased region" description="Low complexity" evidence="11">
    <location>
        <begin position="39"/>
        <end position="92"/>
    </location>
</feature>
<evidence type="ECO:0000256" key="3">
    <source>
        <dbReference type="ARBA" id="ARBA00022792"/>
    </source>
</evidence>
<feature type="region of interest" description="Disordered" evidence="11">
    <location>
        <begin position="1"/>
        <end position="93"/>
    </location>
</feature>
<protein>
    <recommendedName>
        <fullName evidence="8">Transmembrane protein 126A</fullName>
    </recommendedName>
</protein>
<evidence type="ECO:0000313" key="12">
    <source>
        <dbReference type="EMBL" id="KAK1342053.1"/>
    </source>
</evidence>
<evidence type="ECO:0000256" key="11">
    <source>
        <dbReference type="SAM" id="MobiDB-lite"/>
    </source>
</evidence>
<dbReference type="PANTHER" id="PTHR16296">
    <property type="entry name" value="UNCHARACTERIZED HYPOTHALAMUS PROTEIN HT007"/>
    <property type="match status" value="1"/>
</dbReference>
<keyword evidence="13" id="KW-1185">Reference proteome</keyword>
<keyword evidence="6" id="KW-0472">Membrane</keyword>
<evidence type="ECO:0000256" key="6">
    <source>
        <dbReference type="ARBA" id="ARBA00023136"/>
    </source>
</evidence>
<evidence type="ECO:0000256" key="1">
    <source>
        <dbReference type="ARBA" id="ARBA00004448"/>
    </source>
</evidence>
<keyword evidence="2" id="KW-0812">Transmembrane</keyword>
<keyword evidence="5" id="KW-0496">Mitochondrion</keyword>
<comment type="subunit">
    <text evidence="9">Interacts with OXA1L; promoting cotranslational quality control in mitochondria.</text>
</comment>
<gene>
    <name evidence="12" type="ORF">QTO34_016806</name>
</gene>
<proteinExistence type="inferred from homology"/>
<comment type="caution">
    <text evidence="12">The sequence shown here is derived from an EMBL/GenBank/DDBJ whole genome shotgun (WGS) entry which is preliminary data.</text>
</comment>
<evidence type="ECO:0000256" key="5">
    <source>
        <dbReference type="ARBA" id="ARBA00023128"/>
    </source>
</evidence>
<dbReference type="EMBL" id="JAULJE010000006">
    <property type="protein sequence ID" value="KAK1342053.1"/>
    <property type="molecule type" value="Genomic_DNA"/>
</dbReference>
<dbReference type="Proteomes" id="UP001177744">
    <property type="component" value="Unassembled WGS sequence"/>
</dbReference>
<evidence type="ECO:0000313" key="13">
    <source>
        <dbReference type="Proteomes" id="UP001177744"/>
    </source>
</evidence>